<reference evidence="1 2" key="1">
    <citation type="submission" date="2015-03" db="EMBL/GenBank/DDBJ databases">
        <title>Pseudomonas fluorescens 1855-344 Genome sequencing and assembly.</title>
        <authorList>
            <person name="Eng W.W.H."/>
            <person name="Gan H.M."/>
            <person name="Savka M.A."/>
        </authorList>
    </citation>
    <scope>NUCLEOTIDE SEQUENCE [LARGE SCALE GENOMIC DNA]</scope>
    <source>
        <strain evidence="1 2">1855-344</strain>
    </source>
</reference>
<name>A0A0F4XU21_9PSED</name>
<comment type="caution">
    <text evidence="1">The sequence shown here is derived from an EMBL/GenBank/DDBJ whole genome shotgun (WGS) entry which is preliminary data.</text>
</comment>
<evidence type="ECO:0000313" key="1">
    <source>
        <dbReference type="EMBL" id="KKA09424.1"/>
    </source>
</evidence>
<dbReference type="EMBL" id="JZXC01000002">
    <property type="protein sequence ID" value="KKA09424.1"/>
    <property type="molecule type" value="Genomic_DNA"/>
</dbReference>
<dbReference type="Proteomes" id="UP000033662">
    <property type="component" value="Unassembled WGS sequence"/>
</dbReference>
<sequence>MSVLNFPRIYLNGHMFWNPPTANNNDVYPLYDAVNADINWPFMSHFDINAKNAPTQLMPWAIKPLTMAELPAYMLQVPTNANPDTYPYMPAEWDLFGDNACGTVSYKGTRSTIIGGELQADTYITEDALVGRDYQLLGNPFGSNAPTAARFVDVSPWQNTFTALYFDKLMLGDATCGLTLNRQHRMMDRFLNFNWASTFHGLVYVTTTWQSCFPQENLEWVIGDSALLSNLQQQMKLQGAKGLMFRFSTYLTCYDRNGVFNDFPYVNTRSNAPSDTARLQAMYQKGLDNVSGIFFNPAYSRTAATLGLWFADEYPTAPAGRRLVPAQAVSVVQPSGTPQNATLGVTSVQITGNTLSLDLANTFPFYPVEPNAPILTAEKFQAGDYQLGVREGDQFTPVVDFGFDRYNQAAFDKRSGLQDFPLSGDDLTKLQSGHPLELRLKATAAPTPVIAATQQTWTAEVVESGSFIDVGDHKTLTIMVQKNGQPAANTTLWVAEYGNPYMVTTSDYYLASSNAANFTLFFDHPHNPNQNKANLPNFNNAPPVQNYLAKGSGRRLTALQNTDLPSGDPIGYQQFLQGDGKPVTIDLHPCLAFDAGVYATGTLIDDVHATPVDYSYVTTTTDANGIAQVSFRAVAPGFPTLRFFVKDGDSDPVIPFSFPLPQAYIDFLTPLRVLPLDLQLQQDFINYWNTVYKDQNAATQLWEGFLYPRILQTFYYLYPIMNKYMPLNSQARVEGAIDQLIVLISKPYQEESTLSMPITRDMSQSRRAVLELWAKKLVKRNYPPQQLKMSDYDNL</sequence>
<evidence type="ECO:0000313" key="2">
    <source>
        <dbReference type="Proteomes" id="UP000033662"/>
    </source>
</evidence>
<protein>
    <submittedName>
        <fullName evidence="1">Uncharacterized protein</fullName>
    </submittedName>
</protein>
<proteinExistence type="predicted"/>
<accession>A0A0F4XU21</accession>
<dbReference type="AlphaFoldDB" id="A0A0F4XU21"/>
<gene>
    <name evidence="1" type="ORF">VP02_02585</name>
</gene>
<dbReference type="PATRIC" id="fig|132476.4.peg.2152"/>
<dbReference type="OrthoDB" id="726375at2"/>
<organism evidence="1 2">
    <name type="scientific">Pseudomonas kilonensis</name>
    <dbReference type="NCBI Taxonomy" id="132476"/>
    <lineage>
        <taxon>Bacteria</taxon>
        <taxon>Pseudomonadati</taxon>
        <taxon>Pseudomonadota</taxon>
        <taxon>Gammaproteobacteria</taxon>
        <taxon>Pseudomonadales</taxon>
        <taxon>Pseudomonadaceae</taxon>
        <taxon>Pseudomonas</taxon>
    </lineage>
</organism>